<evidence type="ECO:0000259" key="1">
    <source>
        <dbReference type="Pfam" id="PF12146"/>
    </source>
</evidence>
<name>A0A371NZ92_9ACTN</name>
<evidence type="ECO:0000313" key="3">
    <source>
        <dbReference type="Proteomes" id="UP000265581"/>
    </source>
</evidence>
<accession>A0A371NZ92</accession>
<dbReference type="Proteomes" id="UP000265581">
    <property type="component" value="Unassembled WGS sequence"/>
</dbReference>
<sequence length="234" mass="24853">MRLHSVSVGDGPKTAALVHGMTGDGGTWFEVAPWLVGLGYTVTLVDLRGHGLSPRASSYRASDLGDDLVDTLPTGMDLIAGHSLGGRALVSAVESLRPRKTIYLDPAWTVPRDLVISRPLREDGSVMSLGEASGWAPAGWPLSAAHLRSSLRSQALFDATMLTDPWWPLPDLVPCEKPVVPSLVALADPTDLVPPALADRLGAGGYEIRVVPGAGHDLHVTHLDALKITIDDWV</sequence>
<comment type="caution">
    <text evidence="2">The sequence shown here is derived from an EMBL/GenBank/DDBJ whole genome shotgun (WGS) entry which is preliminary data.</text>
</comment>
<dbReference type="InterPro" id="IPR029058">
    <property type="entry name" value="AB_hydrolase_fold"/>
</dbReference>
<organism evidence="2 3">
    <name type="scientific">Aeromicrobium endophyticum</name>
    <dbReference type="NCBI Taxonomy" id="2292704"/>
    <lineage>
        <taxon>Bacteria</taxon>
        <taxon>Bacillati</taxon>
        <taxon>Actinomycetota</taxon>
        <taxon>Actinomycetes</taxon>
        <taxon>Propionibacteriales</taxon>
        <taxon>Nocardioidaceae</taxon>
        <taxon>Aeromicrobium</taxon>
    </lineage>
</organism>
<gene>
    <name evidence="2" type="ORF">DX116_18800</name>
</gene>
<keyword evidence="2" id="KW-0378">Hydrolase</keyword>
<dbReference type="Pfam" id="PF12146">
    <property type="entry name" value="Hydrolase_4"/>
    <property type="match status" value="1"/>
</dbReference>
<protein>
    <submittedName>
        <fullName evidence="2">Alpha/beta hydrolase</fullName>
    </submittedName>
</protein>
<evidence type="ECO:0000313" key="2">
    <source>
        <dbReference type="EMBL" id="REK68911.1"/>
    </source>
</evidence>
<dbReference type="EMBL" id="QUBR01000003">
    <property type="protein sequence ID" value="REK68911.1"/>
    <property type="molecule type" value="Genomic_DNA"/>
</dbReference>
<dbReference type="Gene3D" id="3.40.50.1820">
    <property type="entry name" value="alpha/beta hydrolase"/>
    <property type="match status" value="1"/>
</dbReference>
<reference evidence="2 3" key="1">
    <citation type="submission" date="2018-08" db="EMBL/GenBank/DDBJ databases">
        <title>Aeromicrobium sp. M2KJ-4, whole genome shotgun sequence.</title>
        <authorList>
            <person name="Tuo L."/>
        </authorList>
    </citation>
    <scope>NUCLEOTIDE SEQUENCE [LARGE SCALE GENOMIC DNA]</scope>
    <source>
        <strain evidence="2 3">M2KJ-4</strain>
    </source>
</reference>
<dbReference type="AlphaFoldDB" id="A0A371NZ92"/>
<dbReference type="GO" id="GO:0016787">
    <property type="term" value="F:hydrolase activity"/>
    <property type="evidence" value="ECO:0007669"/>
    <property type="project" value="UniProtKB-KW"/>
</dbReference>
<dbReference type="SUPFAM" id="SSF53474">
    <property type="entry name" value="alpha/beta-Hydrolases"/>
    <property type="match status" value="1"/>
</dbReference>
<dbReference type="InterPro" id="IPR022742">
    <property type="entry name" value="Hydrolase_4"/>
</dbReference>
<feature type="domain" description="Serine aminopeptidase S33" evidence="1">
    <location>
        <begin position="16"/>
        <end position="98"/>
    </location>
</feature>
<proteinExistence type="predicted"/>
<keyword evidence="3" id="KW-1185">Reference proteome</keyword>